<proteinExistence type="inferred from homology"/>
<protein>
    <recommendedName>
        <fullName evidence="6">DNA polymerase epsilon subunit</fullName>
    </recommendedName>
    <alternativeName>
        <fullName evidence="6">DNA polymerase II subunit 2</fullName>
    </alternativeName>
</protein>
<dbReference type="GO" id="GO:0006261">
    <property type="term" value="P:DNA-templated DNA replication"/>
    <property type="evidence" value="ECO:0007669"/>
    <property type="project" value="InterPro"/>
</dbReference>
<evidence type="ECO:0000256" key="2">
    <source>
        <dbReference type="ARBA" id="ARBA00009560"/>
    </source>
</evidence>
<dbReference type="InterPro" id="IPR016266">
    <property type="entry name" value="POLE2"/>
</dbReference>
<dbReference type="Proteomes" id="UP000053477">
    <property type="component" value="Unassembled WGS sequence"/>
</dbReference>
<dbReference type="FunCoup" id="A0A0H2SLT8">
    <property type="interactions" value="365"/>
</dbReference>
<accession>A0A0H2SLT8</accession>
<comment type="similarity">
    <text evidence="2 6">Belongs to the DNA polymerase epsilon subunit B family.</text>
</comment>
<reference evidence="8 9" key="1">
    <citation type="submission" date="2015-04" db="EMBL/GenBank/DDBJ databases">
        <title>Complete genome sequence of Schizopora paradoxa KUC8140, a cosmopolitan wood degrader in East Asia.</title>
        <authorList>
            <consortium name="DOE Joint Genome Institute"/>
            <person name="Min B."/>
            <person name="Park H."/>
            <person name="Jang Y."/>
            <person name="Kim J.-J."/>
            <person name="Kim K.H."/>
            <person name="Pangilinan J."/>
            <person name="Lipzen A."/>
            <person name="Riley R."/>
            <person name="Grigoriev I.V."/>
            <person name="Spatafora J.W."/>
            <person name="Choi I.-G."/>
        </authorList>
    </citation>
    <scope>NUCLEOTIDE SEQUENCE [LARGE SCALE GENOMIC DNA]</scope>
    <source>
        <strain evidence="8 9">KUC8140</strain>
    </source>
</reference>
<evidence type="ECO:0000256" key="6">
    <source>
        <dbReference type="PIRNR" id="PIRNR000799"/>
    </source>
</evidence>
<keyword evidence="3 6" id="KW-0235">DNA replication</keyword>
<gene>
    <name evidence="8" type="ORF">SCHPADRAFT_845493</name>
</gene>
<organism evidence="8 9">
    <name type="scientific">Schizopora paradoxa</name>
    <dbReference type="NCBI Taxonomy" id="27342"/>
    <lineage>
        <taxon>Eukaryota</taxon>
        <taxon>Fungi</taxon>
        <taxon>Dikarya</taxon>
        <taxon>Basidiomycota</taxon>
        <taxon>Agaricomycotina</taxon>
        <taxon>Agaricomycetes</taxon>
        <taxon>Hymenochaetales</taxon>
        <taxon>Schizoporaceae</taxon>
        <taxon>Schizopora</taxon>
    </lineage>
</organism>
<dbReference type="OrthoDB" id="10254730at2759"/>
<evidence type="ECO:0000259" key="7">
    <source>
        <dbReference type="Pfam" id="PF04042"/>
    </source>
</evidence>
<dbReference type="InterPro" id="IPR007185">
    <property type="entry name" value="DNA_pol_a/d/e_bsu"/>
</dbReference>
<dbReference type="EMBL" id="KQ085898">
    <property type="protein sequence ID" value="KLO18036.1"/>
    <property type="molecule type" value="Genomic_DNA"/>
</dbReference>
<dbReference type="PIRSF" id="PIRSF000799">
    <property type="entry name" value="DNA_pol_eps_2"/>
    <property type="match status" value="1"/>
</dbReference>
<keyword evidence="5 6" id="KW-0539">Nucleus</keyword>
<evidence type="ECO:0000256" key="3">
    <source>
        <dbReference type="ARBA" id="ARBA00022705"/>
    </source>
</evidence>
<sequence>MSSVIQTIIIKGFRKYSHSLGPESIQFIESICEEHGFADDPAQIENAVEHLAKEYNQQDDATMKVSLSVLQRVYAGLQEKEEREANEEDDLLNIEDHLFFVDAYEMPAWHWSQSRSTFEKVAAPPTIAGSADSRITAVRDRYDVIKQTVLRNEHFSPSTLPSKLHDRLLNLRSTKQLLGRAGERFLLFGLLCYSKEGKLCLEDSDGKVELDFSQMGIPSEGLFTEGCFALVEGDYTDEEKLTVIALGHPPCERRDAALSIYGHIDFLGKGMATPLEDASESLRKRLQDEIPDTMIHCLSDVWLDHQDTYRALDALFSKCVLAAQAPSYDDMDEAPTVPLPKLFIFCGNFSTQGVGQGTSKEMQNYQEGFDRLADLIASYPQLLRQTHFVFVPGPLDLTANSVLPRRPLLSSVTSKLKAKLGNKAHFMSNPCRIKFCGQELVIFREDTMARMLRHLVGVKPDVEKDDLQRFLVQSIIDQSTLSPFTRNIQPVLPEFDYTLRLYPMPVAVILADKYQSYELTYEGCHVFNPGSFVGNAFEFYTYFPARRRSECSTVELEETQ</sequence>
<comment type="subcellular location">
    <subcellularLocation>
        <location evidence="1 6">Nucleus</location>
    </subcellularLocation>
</comment>
<comment type="function">
    <text evidence="6">Participates in DNA repair and in chromosomal DNA replication.</text>
</comment>
<evidence type="ECO:0000313" key="9">
    <source>
        <dbReference type="Proteomes" id="UP000053477"/>
    </source>
</evidence>
<dbReference type="PANTHER" id="PTHR12708:SF0">
    <property type="entry name" value="DNA POLYMERASE EPSILON SUBUNIT 2"/>
    <property type="match status" value="1"/>
</dbReference>
<name>A0A0H2SLT8_9AGAM</name>
<dbReference type="PANTHER" id="PTHR12708">
    <property type="entry name" value="DNA POLYMERASE EPSILON SUBUNIT B"/>
    <property type="match status" value="1"/>
</dbReference>
<feature type="domain" description="DNA polymerase alpha/delta/epsilon subunit B" evidence="7">
    <location>
        <begin position="296"/>
        <end position="517"/>
    </location>
</feature>
<keyword evidence="4 6" id="KW-0238">DNA-binding</keyword>
<dbReference type="GO" id="GO:0008622">
    <property type="term" value="C:epsilon DNA polymerase complex"/>
    <property type="evidence" value="ECO:0007669"/>
    <property type="project" value="UniProtKB-UniRule"/>
</dbReference>
<dbReference type="STRING" id="27342.A0A0H2SLT8"/>
<dbReference type="Pfam" id="PF04042">
    <property type="entry name" value="DNA_pol_E_B"/>
    <property type="match status" value="1"/>
</dbReference>
<evidence type="ECO:0000256" key="5">
    <source>
        <dbReference type="ARBA" id="ARBA00023242"/>
    </source>
</evidence>
<dbReference type="AlphaFoldDB" id="A0A0H2SLT8"/>
<dbReference type="InParanoid" id="A0A0H2SLT8"/>
<evidence type="ECO:0000313" key="8">
    <source>
        <dbReference type="EMBL" id="KLO18036.1"/>
    </source>
</evidence>
<dbReference type="Gene3D" id="3.60.21.60">
    <property type="match status" value="1"/>
</dbReference>
<dbReference type="GO" id="GO:0042276">
    <property type="term" value="P:error-prone translesion synthesis"/>
    <property type="evidence" value="ECO:0007669"/>
    <property type="project" value="TreeGrafter"/>
</dbReference>
<dbReference type="GO" id="GO:0003677">
    <property type="term" value="F:DNA binding"/>
    <property type="evidence" value="ECO:0007669"/>
    <property type="project" value="UniProtKB-UniRule"/>
</dbReference>
<evidence type="ECO:0000256" key="1">
    <source>
        <dbReference type="ARBA" id="ARBA00004123"/>
    </source>
</evidence>
<evidence type="ECO:0000256" key="4">
    <source>
        <dbReference type="ARBA" id="ARBA00023125"/>
    </source>
</evidence>
<keyword evidence="9" id="KW-1185">Reference proteome</keyword>